<accession>A0A7S0AU56</accession>
<reference evidence="2" key="1">
    <citation type="submission" date="2021-01" db="EMBL/GenBank/DDBJ databases">
        <authorList>
            <person name="Corre E."/>
            <person name="Pelletier E."/>
            <person name="Niang G."/>
            <person name="Scheremetjew M."/>
            <person name="Finn R."/>
            <person name="Kale V."/>
            <person name="Holt S."/>
            <person name="Cochrane G."/>
            <person name="Meng A."/>
            <person name="Brown T."/>
            <person name="Cohen L."/>
        </authorList>
    </citation>
    <scope>NUCLEOTIDE SEQUENCE</scope>
    <source>
        <strain evidence="2">Pbaha01</strain>
    </source>
</reference>
<sequence>MCAVFTLAFLAALADFSAAAPAAETEAQEGALVNASWLPNDQRSLPGTLTSLASWKNTPLTVPSGHVIMGLGVRWTGTCRGHCDTDGPALDQMQIWSRQIVMGDTGTQVAGLPFAIHQGLKQVWCPGRRFVSGLQVETGGTCKGQCDADGPAVRKFSLICSAPAEHNSVGLYNTEKTLDIATRYWTTRRTDCPSGTFVTKLSVVTGGTCHSKCSTDGPMLRQLVLTCSPSRLCLNPSVLGNWKPMGYSNGVQEFTYTIGTSHTTGKSVQHDWSSSVSLSIENSVEIGGEVYGGKVGLKQTLTSGWAQSESKIFSSSSTQDTTVSHKITFNRPGVVWQWQFREQDTCGESTIKTNVLVVTNGTFNPPCCPPGAAVDPNVQHGRCHDNANVCICDQATCSSLGSQ</sequence>
<dbReference type="EMBL" id="HBEG01035106">
    <property type="protein sequence ID" value="CAD8373651.1"/>
    <property type="molecule type" value="Transcribed_RNA"/>
</dbReference>
<organism evidence="2">
    <name type="scientific">Pyrodinium bahamense</name>
    <dbReference type="NCBI Taxonomy" id="73915"/>
    <lineage>
        <taxon>Eukaryota</taxon>
        <taxon>Sar</taxon>
        <taxon>Alveolata</taxon>
        <taxon>Dinophyceae</taxon>
        <taxon>Gonyaulacales</taxon>
        <taxon>Pyrocystaceae</taxon>
        <taxon>Pyrodinium</taxon>
    </lineage>
</organism>
<feature type="chain" id="PRO_5030547783" evidence="1">
    <location>
        <begin position="20"/>
        <end position="403"/>
    </location>
</feature>
<proteinExistence type="predicted"/>
<dbReference type="AlphaFoldDB" id="A0A7S0AU56"/>
<keyword evidence="1" id="KW-0732">Signal</keyword>
<protein>
    <submittedName>
        <fullName evidence="2">Uncharacterized protein</fullName>
    </submittedName>
</protein>
<name>A0A7S0AU56_9DINO</name>
<evidence type="ECO:0000256" key="1">
    <source>
        <dbReference type="SAM" id="SignalP"/>
    </source>
</evidence>
<evidence type="ECO:0000313" key="2">
    <source>
        <dbReference type="EMBL" id="CAD8373651.1"/>
    </source>
</evidence>
<gene>
    <name evidence="2" type="ORF">PBAH0796_LOCUS21467</name>
</gene>
<feature type="signal peptide" evidence="1">
    <location>
        <begin position="1"/>
        <end position="19"/>
    </location>
</feature>